<protein>
    <submittedName>
        <fullName evidence="1">Sad1</fullName>
    </submittedName>
</protein>
<dbReference type="AlphaFoldDB" id="A0A0A9F451"/>
<dbReference type="PROSITE" id="PS51257">
    <property type="entry name" value="PROKAR_LIPOPROTEIN"/>
    <property type="match status" value="1"/>
</dbReference>
<organism evidence="1">
    <name type="scientific">Arundo donax</name>
    <name type="common">Giant reed</name>
    <name type="synonym">Donax arundinaceus</name>
    <dbReference type="NCBI Taxonomy" id="35708"/>
    <lineage>
        <taxon>Eukaryota</taxon>
        <taxon>Viridiplantae</taxon>
        <taxon>Streptophyta</taxon>
        <taxon>Embryophyta</taxon>
        <taxon>Tracheophyta</taxon>
        <taxon>Spermatophyta</taxon>
        <taxon>Magnoliopsida</taxon>
        <taxon>Liliopsida</taxon>
        <taxon>Poales</taxon>
        <taxon>Poaceae</taxon>
        <taxon>PACMAD clade</taxon>
        <taxon>Arundinoideae</taxon>
        <taxon>Arundineae</taxon>
        <taxon>Arundo</taxon>
    </lineage>
</organism>
<name>A0A0A9F451_ARUDO</name>
<reference evidence="1" key="1">
    <citation type="submission" date="2014-09" db="EMBL/GenBank/DDBJ databases">
        <authorList>
            <person name="Magalhaes I.L.F."/>
            <person name="Oliveira U."/>
            <person name="Santos F.R."/>
            <person name="Vidigal T.H.D.A."/>
            <person name="Brescovit A.D."/>
            <person name="Santos A.J."/>
        </authorList>
    </citation>
    <scope>NUCLEOTIDE SEQUENCE</scope>
    <source>
        <tissue evidence="1">Shoot tissue taken approximately 20 cm above the soil surface</tissue>
    </source>
</reference>
<evidence type="ECO:0000313" key="1">
    <source>
        <dbReference type="EMBL" id="JAE07815.1"/>
    </source>
</evidence>
<proteinExistence type="predicted"/>
<sequence length="86" mass="10206">MYKYLKHSCHINNFSSSCCYFHYVSPCCLYLSHQISKLLSRWSVLKVMGRNNELAILRFLPRDKFHKFIGNLELDINILSPQLHCQ</sequence>
<reference evidence="1" key="2">
    <citation type="journal article" date="2015" name="Data Brief">
        <title>Shoot transcriptome of the giant reed, Arundo donax.</title>
        <authorList>
            <person name="Barrero R.A."/>
            <person name="Guerrero F.D."/>
            <person name="Moolhuijzen P."/>
            <person name="Goolsby J.A."/>
            <person name="Tidwell J."/>
            <person name="Bellgard S.E."/>
            <person name="Bellgard M.I."/>
        </authorList>
    </citation>
    <scope>NUCLEOTIDE SEQUENCE</scope>
    <source>
        <tissue evidence="1">Shoot tissue taken approximately 20 cm above the soil surface</tissue>
    </source>
</reference>
<dbReference type="EMBL" id="GBRH01190081">
    <property type="protein sequence ID" value="JAE07815.1"/>
    <property type="molecule type" value="Transcribed_RNA"/>
</dbReference>
<accession>A0A0A9F451</accession>